<dbReference type="Proteomes" id="UP000321638">
    <property type="component" value="Unassembled WGS sequence"/>
</dbReference>
<dbReference type="PANTHER" id="PTHR37937">
    <property type="entry name" value="CONJUGATIVE TRANSFER: DNA TRANSPORT"/>
    <property type="match status" value="1"/>
</dbReference>
<dbReference type="Gene3D" id="3.40.50.300">
    <property type="entry name" value="P-loop containing nucleotide triphosphate hydrolases"/>
    <property type="match status" value="1"/>
</dbReference>
<protein>
    <submittedName>
        <fullName evidence="8">Type IV secretory system conjugative DNA transfer family protein</fullName>
    </submittedName>
</protein>
<feature type="transmembrane region" description="Helical" evidence="7">
    <location>
        <begin position="6"/>
        <end position="23"/>
    </location>
</feature>
<reference evidence="8 9" key="1">
    <citation type="submission" date="2019-06" db="EMBL/GenBank/DDBJ databases">
        <title>New taxonomy in bacterial strain CC-CFT640, isolated from vineyard.</title>
        <authorList>
            <person name="Lin S.-Y."/>
            <person name="Tsai C.-F."/>
            <person name="Young C.-C."/>
        </authorList>
    </citation>
    <scope>NUCLEOTIDE SEQUENCE [LARGE SCALE GENOMIC DNA]</scope>
    <source>
        <strain evidence="8 9">CC-CFT640</strain>
    </source>
</reference>
<name>A0A5C8PMV6_9HYPH</name>
<keyword evidence="9" id="KW-1185">Reference proteome</keyword>
<evidence type="ECO:0000256" key="5">
    <source>
        <dbReference type="ARBA" id="ARBA00022989"/>
    </source>
</evidence>
<keyword evidence="4 7" id="KW-0812">Transmembrane</keyword>
<evidence type="ECO:0000256" key="7">
    <source>
        <dbReference type="SAM" id="Phobius"/>
    </source>
</evidence>
<dbReference type="InterPro" id="IPR027417">
    <property type="entry name" value="P-loop_NTPase"/>
</dbReference>
<dbReference type="Pfam" id="PF02534">
    <property type="entry name" value="T4SS-DNA_transf"/>
    <property type="match status" value="1"/>
</dbReference>
<evidence type="ECO:0000313" key="9">
    <source>
        <dbReference type="Proteomes" id="UP000321638"/>
    </source>
</evidence>
<dbReference type="AlphaFoldDB" id="A0A5C8PMV6"/>
<keyword evidence="5 7" id="KW-1133">Transmembrane helix</keyword>
<gene>
    <name evidence="8" type="ORF">FHP25_14745</name>
</gene>
<dbReference type="CDD" id="cd01127">
    <property type="entry name" value="TrwB_TraG_TraD_VirD4"/>
    <property type="match status" value="1"/>
</dbReference>
<dbReference type="EMBL" id="VDUZ01000015">
    <property type="protein sequence ID" value="TXL75140.1"/>
    <property type="molecule type" value="Genomic_DNA"/>
</dbReference>
<comment type="similarity">
    <text evidence="2">Belongs to the VirD4/TraG family.</text>
</comment>
<dbReference type="PANTHER" id="PTHR37937:SF1">
    <property type="entry name" value="CONJUGATIVE TRANSFER: DNA TRANSPORT"/>
    <property type="match status" value="1"/>
</dbReference>
<dbReference type="OrthoDB" id="9759295at2"/>
<keyword evidence="3" id="KW-1003">Cell membrane</keyword>
<evidence type="ECO:0000256" key="2">
    <source>
        <dbReference type="ARBA" id="ARBA00008806"/>
    </source>
</evidence>
<organism evidence="8 9">
    <name type="scientific">Vineibacter terrae</name>
    <dbReference type="NCBI Taxonomy" id="2586908"/>
    <lineage>
        <taxon>Bacteria</taxon>
        <taxon>Pseudomonadati</taxon>
        <taxon>Pseudomonadota</taxon>
        <taxon>Alphaproteobacteria</taxon>
        <taxon>Hyphomicrobiales</taxon>
        <taxon>Vineibacter</taxon>
    </lineage>
</organism>
<dbReference type="GO" id="GO:0005886">
    <property type="term" value="C:plasma membrane"/>
    <property type="evidence" value="ECO:0007669"/>
    <property type="project" value="UniProtKB-SubCell"/>
</dbReference>
<dbReference type="InterPro" id="IPR051539">
    <property type="entry name" value="T4SS-coupling_protein"/>
</dbReference>
<dbReference type="RefSeq" id="WP_147847711.1">
    <property type="nucleotide sequence ID" value="NZ_VDUZ01000015.1"/>
</dbReference>
<sequence>MVGSILAYAAAGVAGLALLAWRFRSTPRTYGSAGWLSVFDAFRYGLFRKRGLMVGDWTGLLPVHYDGTHAITYGAAGSGKGTTVIIPNLLHYRFIFLNDPGGENAAVAIRQWRKRGFAVYAINPFGMHRGKPWELPSHAFNPFDFLDPASETFAADAKLCAEILTPRSGRENGSAKYFIDRAQTWKHASIVHIKTTEPRDRQNPGTMYDHVHLDVAGWKKLLAAMKANPACGGFVRSVAIDMERMEKQASEEFSAVLSTVQQNLEWIAEPKARAAVSRSDVDFSALKGLRKQKGAVIAVILPLQYKETHKAIPRLAMQSAVWEMERGTLAREKVLFEIDEAASLGRIESLPQWLAELRKYRVQWSLQFQNVAQPKYLYEKEWQTFQGNAGLKRFIGVRDPETAKEVEVYCGRCTITVRSRSSGGGFTLSETGRELVMLDEVLRWADTEMIAFIDNLYPLRLNKTPYWNRPEFAGRYHRNPYYGKERGAEFGTGARVLWGRLVYLAAWWLTPHPMAALLILWFVILFAVAHVRGS</sequence>
<dbReference type="SUPFAM" id="SSF52540">
    <property type="entry name" value="P-loop containing nucleoside triphosphate hydrolases"/>
    <property type="match status" value="1"/>
</dbReference>
<evidence type="ECO:0000256" key="4">
    <source>
        <dbReference type="ARBA" id="ARBA00022692"/>
    </source>
</evidence>
<evidence type="ECO:0000256" key="1">
    <source>
        <dbReference type="ARBA" id="ARBA00004651"/>
    </source>
</evidence>
<comment type="subcellular location">
    <subcellularLocation>
        <location evidence="1">Cell membrane</location>
        <topology evidence="1">Multi-pass membrane protein</topology>
    </subcellularLocation>
</comment>
<evidence type="ECO:0000313" key="8">
    <source>
        <dbReference type="EMBL" id="TXL75140.1"/>
    </source>
</evidence>
<comment type="caution">
    <text evidence="8">The sequence shown here is derived from an EMBL/GenBank/DDBJ whole genome shotgun (WGS) entry which is preliminary data.</text>
</comment>
<keyword evidence="6 7" id="KW-0472">Membrane</keyword>
<evidence type="ECO:0000256" key="3">
    <source>
        <dbReference type="ARBA" id="ARBA00022475"/>
    </source>
</evidence>
<feature type="transmembrane region" description="Helical" evidence="7">
    <location>
        <begin position="514"/>
        <end position="531"/>
    </location>
</feature>
<dbReference type="InterPro" id="IPR003688">
    <property type="entry name" value="TraG/VirD4"/>
</dbReference>
<accession>A0A5C8PMV6</accession>
<evidence type="ECO:0000256" key="6">
    <source>
        <dbReference type="ARBA" id="ARBA00023136"/>
    </source>
</evidence>
<proteinExistence type="inferred from homology"/>